<evidence type="ECO:0000256" key="3">
    <source>
        <dbReference type="SAM" id="Phobius"/>
    </source>
</evidence>
<dbReference type="SMART" id="SM00267">
    <property type="entry name" value="GGDEF"/>
    <property type="match status" value="1"/>
</dbReference>
<dbReference type="AlphaFoldDB" id="A0A0J1GRG5"/>
<dbReference type="Proteomes" id="UP000036426">
    <property type="component" value="Unassembled WGS sequence"/>
</dbReference>
<keyword evidence="3" id="KW-0812">Transmembrane</keyword>
<evidence type="ECO:0000313" key="6">
    <source>
        <dbReference type="Proteomes" id="UP000036426"/>
    </source>
</evidence>
<evidence type="ECO:0000313" key="5">
    <source>
        <dbReference type="EMBL" id="KLV02315.1"/>
    </source>
</evidence>
<evidence type="ECO:0000256" key="2">
    <source>
        <dbReference type="ARBA" id="ARBA00034247"/>
    </source>
</evidence>
<name>A0A0J1GRG5_9GAMM</name>
<keyword evidence="3" id="KW-0472">Membrane</keyword>
<keyword evidence="3" id="KW-1133">Transmembrane helix</keyword>
<evidence type="ECO:0000256" key="1">
    <source>
        <dbReference type="ARBA" id="ARBA00012528"/>
    </source>
</evidence>
<dbReference type="GO" id="GO:0052621">
    <property type="term" value="F:diguanylate cyclase activity"/>
    <property type="evidence" value="ECO:0007669"/>
    <property type="project" value="UniProtKB-EC"/>
</dbReference>
<gene>
    <name evidence="5" type="ORF">ABT58_03995</name>
</gene>
<dbReference type="InterPro" id="IPR050469">
    <property type="entry name" value="Diguanylate_Cyclase"/>
</dbReference>
<accession>A0A0J1GRG5</accession>
<comment type="catalytic activity">
    <reaction evidence="2">
        <text>2 GTP = 3',3'-c-di-GMP + 2 diphosphate</text>
        <dbReference type="Rhea" id="RHEA:24898"/>
        <dbReference type="ChEBI" id="CHEBI:33019"/>
        <dbReference type="ChEBI" id="CHEBI:37565"/>
        <dbReference type="ChEBI" id="CHEBI:58805"/>
        <dbReference type="EC" id="2.7.7.65"/>
    </reaction>
</comment>
<dbReference type="Pfam" id="PF00990">
    <property type="entry name" value="GGDEF"/>
    <property type="match status" value="1"/>
</dbReference>
<dbReference type="PROSITE" id="PS50887">
    <property type="entry name" value="GGDEF"/>
    <property type="match status" value="1"/>
</dbReference>
<feature type="transmembrane region" description="Helical" evidence="3">
    <location>
        <begin position="12"/>
        <end position="35"/>
    </location>
</feature>
<dbReference type="PATRIC" id="fig|754436.4.peg.850"/>
<dbReference type="InterPro" id="IPR043128">
    <property type="entry name" value="Rev_trsase/Diguanyl_cyclase"/>
</dbReference>
<dbReference type="EC" id="2.7.7.65" evidence="1"/>
<comment type="caution">
    <text evidence="5">The sequence shown here is derived from an EMBL/GenBank/DDBJ whole genome shotgun (WGS) entry which is preliminary data.</text>
</comment>
<proteinExistence type="predicted"/>
<dbReference type="NCBIfam" id="TIGR00254">
    <property type="entry name" value="GGDEF"/>
    <property type="match status" value="1"/>
</dbReference>
<dbReference type="Gene3D" id="3.30.70.270">
    <property type="match status" value="1"/>
</dbReference>
<evidence type="ECO:0000259" key="4">
    <source>
        <dbReference type="PROSITE" id="PS50887"/>
    </source>
</evidence>
<dbReference type="InterPro" id="IPR000160">
    <property type="entry name" value="GGDEF_dom"/>
</dbReference>
<feature type="domain" description="GGDEF" evidence="4">
    <location>
        <begin position="312"/>
        <end position="439"/>
    </location>
</feature>
<keyword evidence="6" id="KW-1185">Reference proteome</keyword>
<protein>
    <recommendedName>
        <fullName evidence="1">diguanylate cyclase</fullName>
        <ecNumber evidence="1">2.7.7.65</ecNumber>
    </recommendedName>
</protein>
<dbReference type="CDD" id="cd01949">
    <property type="entry name" value="GGDEF"/>
    <property type="match status" value="1"/>
</dbReference>
<dbReference type="EMBL" id="LDOV01000009">
    <property type="protein sequence ID" value="KLV02315.1"/>
    <property type="molecule type" value="Genomic_DNA"/>
</dbReference>
<dbReference type="SUPFAM" id="SSF55073">
    <property type="entry name" value="Nucleotide cyclase"/>
    <property type="match status" value="1"/>
</dbReference>
<organism evidence="5 6">
    <name type="scientific">Photobacterium aphoticum</name>
    <dbReference type="NCBI Taxonomy" id="754436"/>
    <lineage>
        <taxon>Bacteria</taxon>
        <taxon>Pseudomonadati</taxon>
        <taxon>Pseudomonadota</taxon>
        <taxon>Gammaproteobacteria</taxon>
        <taxon>Vibrionales</taxon>
        <taxon>Vibrionaceae</taxon>
        <taxon>Photobacterium</taxon>
    </lineage>
</organism>
<dbReference type="PANTHER" id="PTHR45138:SF9">
    <property type="entry name" value="DIGUANYLATE CYCLASE DGCM-RELATED"/>
    <property type="match status" value="1"/>
</dbReference>
<dbReference type="InterPro" id="IPR029787">
    <property type="entry name" value="Nucleotide_cyclase"/>
</dbReference>
<sequence length="439" mass="49912">MNLMFAKKIKITHILLILKVGMLAFFFLSIGYLSYNILHTDRLLTAVESRFNALYSSVRRFGSYYNNADHTVLPTGEYNHKDVGLLIKANDGTDVKCLSCGIKKLRTQLETIAPDNIWTIAVFDNQSAYGYFDPMRPEYRAAFKRYRKEDVMERIVKAEGLDETYREFYGCNIRLSEPYEESGTDKRIRSIFYPIHLQKKLDALVVVDIKDSFINTIIDQYNAQTGSVINHDPAHSQYSRKLTLPCSDKGTIEVGIAYSDIVKMTWFPSVLIALLYYGGVMLFRRNSHSLQKDKMTNFYRRDYYEPRLKKQTDFSLLIIDIDHFKSINDTHGHKKGDDIIAKCAKRILGLIRQDDAAIRWGGDEFILSFTNMSPNKLADKGEMIRAAIAAEPIAGLPVTISVGGVYAQDTQFAQAYKTADAALYVSKRKGRNAVTVAQG</sequence>
<reference evidence="5 6" key="1">
    <citation type="submission" date="2015-05" db="EMBL/GenBank/DDBJ databases">
        <title>Photobacterium galathea sp. nov.</title>
        <authorList>
            <person name="Machado H."/>
            <person name="Gram L."/>
        </authorList>
    </citation>
    <scope>NUCLEOTIDE SEQUENCE [LARGE SCALE GENOMIC DNA]</scope>
    <source>
        <strain evidence="5 6">DSM 25995</strain>
    </source>
</reference>
<dbReference type="PANTHER" id="PTHR45138">
    <property type="entry name" value="REGULATORY COMPONENTS OF SENSORY TRANSDUCTION SYSTEM"/>
    <property type="match status" value="1"/>
</dbReference>